<gene>
    <name evidence="6" type="ORF">AXG93_4620s1420</name>
</gene>
<dbReference type="Gene3D" id="3.90.1170.40">
    <property type="entry name" value="Molybdopterin biosynthesis MoaE subunit"/>
    <property type="match status" value="1"/>
</dbReference>
<reference evidence="6" key="1">
    <citation type="submission" date="2016-03" db="EMBL/GenBank/DDBJ databases">
        <title>Mechanisms controlling the formation of the plant cell surface in tip-growing cells are functionally conserved among land plants.</title>
        <authorList>
            <person name="Honkanen S."/>
            <person name="Jones V.A."/>
            <person name="Morieri G."/>
            <person name="Champion C."/>
            <person name="Hetherington A.J."/>
            <person name="Kelly S."/>
            <person name="Saint-Marcoux D."/>
            <person name="Proust H."/>
            <person name="Prescott H."/>
            <person name="Dolan L."/>
        </authorList>
    </citation>
    <scope>NUCLEOTIDE SEQUENCE [LARGE SCALE GENOMIC DNA]</scope>
    <source>
        <tissue evidence="6">Whole gametophyte</tissue>
    </source>
</reference>
<evidence type="ECO:0000256" key="3">
    <source>
        <dbReference type="ARBA" id="ARBA00023150"/>
    </source>
</evidence>
<comment type="catalytic activity">
    <reaction evidence="4">
        <text>2 [molybdopterin-synthase sulfur-carrier protein]-C-terminal-Gly-aminoethanethioate + cyclic pyranopterin phosphate + H2O = molybdopterin + 2 [molybdopterin-synthase sulfur-carrier protein]-C-terminal Gly-Gly + 2 H(+)</text>
        <dbReference type="Rhea" id="RHEA:26333"/>
        <dbReference type="Rhea" id="RHEA-COMP:12202"/>
        <dbReference type="Rhea" id="RHEA-COMP:19907"/>
        <dbReference type="ChEBI" id="CHEBI:15377"/>
        <dbReference type="ChEBI" id="CHEBI:15378"/>
        <dbReference type="ChEBI" id="CHEBI:58698"/>
        <dbReference type="ChEBI" id="CHEBI:59648"/>
        <dbReference type="ChEBI" id="CHEBI:90778"/>
        <dbReference type="ChEBI" id="CHEBI:232372"/>
        <dbReference type="EC" id="2.8.1.12"/>
    </reaction>
</comment>
<name>A0A176VWY4_MARPO</name>
<dbReference type="FunFam" id="3.90.1170.40:FF:000002">
    <property type="entry name" value="Molybdopterin synthase catalytic subunit"/>
    <property type="match status" value="1"/>
</dbReference>
<dbReference type="PANTHER" id="PTHR23404">
    <property type="entry name" value="MOLYBDOPTERIN SYNTHASE RELATED"/>
    <property type="match status" value="1"/>
</dbReference>
<dbReference type="InterPro" id="IPR003448">
    <property type="entry name" value="Mopterin_biosynth_MoaE"/>
</dbReference>
<evidence type="ECO:0000256" key="2">
    <source>
        <dbReference type="ARBA" id="ARBA00022679"/>
    </source>
</evidence>
<dbReference type="SUPFAM" id="SSF54690">
    <property type="entry name" value="Molybdopterin synthase subunit MoaE"/>
    <property type="match status" value="1"/>
</dbReference>
<dbReference type="HAMAP" id="MF_03052">
    <property type="entry name" value="MOC2B"/>
    <property type="match status" value="1"/>
</dbReference>
<keyword evidence="7" id="KW-1185">Reference proteome</keyword>
<evidence type="ECO:0000313" key="6">
    <source>
        <dbReference type="EMBL" id="OAE25328.1"/>
    </source>
</evidence>
<comment type="subcellular location">
    <subcellularLocation>
        <location evidence="4">Cytoplasm</location>
    </subcellularLocation>
</comment>
<comment type="subunit">
    <text evidence="4">Heterotetramer; composed of 2 small (MOCS2A) and 2 large (MOCS2B) subunits.</text>
</comment>
<accession>A0A176VWY4</accession>
<protein>
    <recommendedName>
        <fullName evidence="4">Molybdopterin synthase catalytic subunit</fullName>
        <ecNumber evidence="4">2.8.1.12</ecNumber>
    </recommendedName>
    <alternativeName>
        <fullName evidence="4">Molybdenum cofactor synthesis protein 2 large subunit</fullName>
    </alternativeName>
    <alternativeName>
        <fullName evidence="4">Molybdenum cofactor synthesis protein 2B</fullName>
        <shortName evidence="4">MOCS2B</shortName>
    </alternativeName>
</protein>
<comment type="caution">
    <text evidence="6">The sequence shown here is derived from an EMBL/GenBank/DDBJ whole genome shotgun (WGS) entry which is preliminary data.</text>
</comment>
<dbReference type="UniPathway" id="UPA00344"/>
<evidence type="ECO:0000256" key="4">
    <source>
        <dbReference type="HAMAP-Rule" id="MF_03052"/>
    </source>
</evidence>
<feature type="binding site" evidence="4">
    <location>
        <position position="272"/>
    </location>
    <ligand>
        <name>substrate</name>
    </ligand>
</feature>
<evidence type="ECO:0000313" key="7">
    <source>
        <dbReference type="Proteomes" id="UP000077202"/>
    </source>
</evidence>
<dbReference type="AlphaFoldDB" id="A0A176VWY4"/>
<feature type="binding site" evidence="4">
    <location>
        <begin position="279"/>
        <end position="281"/>
    </location>
    <ligand>
        <name>substrate</name>
    </ligand>
</feature>
<keyword evidence="2 4" id="KW-0808">Transferase</keyword>
<sequence>MLATDDKECDRKPGTESIQQGGSCSICIGCRTTVKIRERPHQGKASCTIATEEQTDIRACPSVEVTATGIVSTQQFSVITFLEVGSQPEIWVKKTTQAQLLVSSWSLETPILSTSVLADFTVSLAIAESLNQRPLLLYSERGVVEGRTGVKMADAKDDVLEIVETPIDMTKYVDAVRDPGAGAITTFIGTTRDTFQNKEVVELQYEAYKPMAILELKKICTLARNQWPLIGIAVAHRLGTVPIGEESVFIAVSSVHRKDSLDSCQFLIDELKARVPIWKKEVYSSGEVWKENAEFLQRTQVGS</sequence>
<dbReference type="InterPro" id="IPR028888">
    <property type="entry name" value="MOCS2B_euk"/>
</dbReference>
<keyword evidence="3 4" id="KW-0501">Molybdenum cofactor biosynthesis</keyword>
<dbReference type="EMBL" id="LVLJ01002341">
    <property type="protein sequence ID" value="OAE25328.1"/>
    <property type="molecule type" value="Genomic_DNA"/>
</dbReference>
<dbReference type="Pfam" id="PF02391">
    <property type="entry name" value="MoaE"/>
    <property type="match status" value="1"/>
</dbReference>
<dbReference type="Proteomes" id="UP000077202">
    <property type="component" value="Unassembled WGS sequence"/>
</dbReference>
<evidence type="ECO:0000256" key="1">
    <source>
        <dbReference type="ARBA" id="ARBA00022490"/>
    </source>
</evidence>
<dbReference type="EC" id="2.8.1.12" evidence="4"/>
<dbReference type="GO" id="GO:1990140">
    <property type="term" value="C:molybdopterin synthase complex"/>
    <property type="evidence" value="ECO:0007669"/>
    <property type="project" value="UniProtKB-UniRule"/>
</dbReference>
<comment type="function">
    <text evidence="4">Catalytic subunit of the molybdopterin synthase complex, a complex that catalyzes the conversion of precursor Z into molybdopterin. Acts by mediating the incorporation of 2 sulfur atoms from thiocarboxylated MOCS2A into precursor Z to generate a dithiolene group.</text>
</comment>
<evidence type="ECO:0000256" key="5">
    <source>
        <dbReference type="SAM" id="MobiDB-lite"/>
    </source>
</evidence>
<dbReference type="GO" id="GO:0006777">
    <property type="term" value="P:Mo-molybdopterin cofactor biosynthetic process"/>
    <property type="evidence" value="ECO:0007669"/>
    <property type="project" value="UniProtKB-UniRule"/>
</dbReference>
<feature type="region of interest" description="Disordered" evidence="5">
    <location>
        <begin position="1"/>
        <end position="21"/>
    </location>
</feature>
<feature type="compositionally biased region" description="Basic and acidic residues" evidence="5">
    <location>
        <begin position="1"/>
        <end position="14"/>
    </location>
</feature>
<dbReference type="GO" id="GO:0030366">
    <property type="term" value="F:molybdopterin synthase activity"/>
    <property type="evidence" value="ECO:0007669"/>
    <property type="project" value="UniProtKB-UniRule"/>
</dbReference>
<organism evidence="6 7">
    <name type="scientific">Marchantia polymorpha subsp. ruderalis</name>
    <dbReference type="NCBI Taxonomy" id="1480154"/>
    <lineage>
        <taxon>Eukaryota</taxon>
        <taxon>Viridiplantae</taxon>
        <taxon>Streptophyta</taxon>
        <taxon>Embryophyta</taxon>
        <taxon>Marchantiophyta</taxon>
        <taxon>Marchantiopsida</taxon>
        <taxon>Marchantiidae</taxon>
        <taxon>Marchantiales</taxon>
        <taxon>Marchantiaceae</taxon>
        <taxon>Marchantia</taxon>
    </lineage>
</organism>
<feature type="binding site" evidence="4">
    <location>
        <begin position="256"/>
        <end position="257"/>
    </location>
    <ligand>
        <name>substrate</name>
    </ligand>
</feature>
<comment type="pathway">
    <text evidence="4">Cofactor biosynthesis; molybdopterin biosynthesis.</text>
</comment>
<comment type="similarity">
    <text evidence="4">Belongs to the MoaE family. MOCS2B subfamily.</text>
</comment>
<keyword evidence="1 4" id="KW-0963">Cytoplasm</keyword>
<dbReference type="InterPro" id="IPR036563">
    <property type="entry name" value="MoaE_sf"/>
</dbReference>
<dbReference type="CDD" id="cd00756">
    <property type="entry name" value="MoaE"/>
    <property type="match status" value="1"/>
</dbReference>
<proteinExistence type="inferred from homology"/>